<dbReference type="Gene3D" id="3.90.1150.10">
    <property type="entry name" value="Aspartate Aminotransferase, domain 1"/>
    <property type="match status" value="1"/>
</dbReference>
<dbReference type="PANTHER" id="PTHR42806">
    <property type="entry name" value="GLYCINE CLEAVAGE SYSTEM P-PROTEIN"/>
    <property type="match status" value="1"/>
</dbReference>
<dbReference type="GO" id="GO:0004375">
    <property type="term" value="F:glycine dehydrogenase (decarboxylating) activity"/>
    <property type="evidence" value="ECO:0007669"/>
    <property type="project" value="UniProtKB-EC"/>
</dbReference>
<comment type="function">
    <text evidence="1 4">The glycine cleavage system catalyzes the degradation of glycine. The P protein binds the alpha-amino group of glycine through its pyridoxal phosphate cofactor; CO(2) is released and the remaining methylamine moiety is then transferred to the lipoamide cofactor of the H protein.</text>
</comment>
<dbReference type="Gene3D" id="3.40.640.10">
    <property type="entry name" value="Type I PLP-dependent aspartate aminotransferase-like (Major domain)"/>
    <property type="match status" value="1"/>
</dbReference>
<dbReference type="NCBIfam" id="NF001696">
    <property type="entry name" value="PRK00451.1"/>
    <property type="match status" value="1"/>
</dbReference>
<comment type="catalytic activity">
    <reaction evidence="3 4">
        <text>N(6)-[(R)-lipoyl]-L-lysyl-[glycine-cleavage complex H protein] + glycine + H(+) = N(6)-[(R)-S(8)-aminomethyldihydrolipoyl]-L-lysyl-[glycine-cleavage complex H protein] + CO2</text>
        <dbReference type="Rhea" id="RHEA:24304"/>
        <dbReference type="Rhea" id="RHEA-COMP:10494"/>
        <dbReference type="Rhea" id="RHEA-COMP:10495"/>
        <dbReference type="ChEBI" id="CHEBI:15378"/>
        <dbReference type="ChEBI" id="CHEBI:16526"/>
        <dbReference type="ChEBI" id="CHEBI:57305"/>
        <dbReference type="ChEBI" id="CHEBI:83099"/>
        <dbReference type="ChEBI" id="CHEBI:83143"/>
        <dbReference type="EC" id="1.4.4.2"/>
    </reaction>
</comment>
<comment type="subunit">
    <text evidence="4">The glycine cleavage system is composed of four proteins: P, T, L and H. In this organism, the P 'protein' is a heterodimer of two subunits.</text>
</comment>
<dbReference type="HAMAP" id="MF_00712">
    <property type="entry name" value="GcvPA"/>
    <property type="match status" value="1"/>
</dbReference>
<dbReference type="SUPFAM" id="SSF53383">
    <property type="entry name" value="PLP-dependent transferases"/>
    <property type="match status" value="1"/>
</dbReference>
<comment type="similarity">
    <text evidence="4">Belongs to the GcvP family. N-terminal subunit subfamily.</text>
</comment>
<evidence type="ECO:0000256" key="3">
    <source>
        <dbReference type="ARBA" id="ARBA00049026"/>
    </source>
</evidence>
<dbReference type="InterPro" id="IPR015424">
    <property type="entry name" value="PyrdxlP-dep_Trfase"/>
</dbReference>
<name>A0A1L6TDQ5_PISSA</name>
<dbReference type="Proteomes" id="UP000029558">
    <property type="component" value="Chromosome"/>
</dbReference>
<evidence type="ECO:0000256" key="2">
    <source>
        <dbReference type="ARBA" id="ARBA00023002"/>
    </source>
</evidence>
<dbReference type="CDD" id="cd00613">
    <property type="entry name" value="GDC-P"/>
    <property type="match status" value="1"/>
</dbReference>
<dbReference type="Pfam" id="PF02347">
    <property type="entry name" value="GDC-P"/>
    <property type="match status" value="1"/>
</dbReference>
<dbReference type="InterPro" id="IPR049315">
    <property type="entry name" value="GDC-P_N"/>
</dbReference>
<dbReference type="EC" id="1.4.4.2" evidence="4"/>
<dbReference type="PIRSF" id="PIRSF006815">
    <property type="entry name" value="GcvPA"/>
    <property type="match status" value="1"/>
</dbReference>
<dbReference type="PANTHER" id="PTHR42806:SF1">
    <property type="entry name" value="GLYCINE DEHYDROGENASE (DECARBOXYLATING)"/>
    <property type="match status" value="1"/>
</dbReference>
<dbReference type="AlphaFoldDB" id="A0A1L6TDQ5"/>
<dbReference type="EMBL" id="CP012508">
    <property type="protein sequence ID" value="ALB23535.1"/>
    <property type="molecule type" value="Genomic_DNA"/>
</dbReference>
<evidence type="ECO:0000256" key="1">
    <source>
        <dbReference type="ARBA" id="ARBA00003788"/>
    </source>
</evidence>
<dbReference type="OrthoDB" id="9801272at2"/>
<dbReference type="RefSeq" id="WP_027243054.1">
    <property type="nucleotide sequence ID" value="NZ_CP012508.1"/>
</dbReference>
<proteinExistence type="inferred from homology"/>
<dbReference type="GO" id="GO:0009116">
    <property type="term" value="P:nucleoside metabolic process"/>
    <property type="evidence" value="ECO:0007669"/>
    <property type="project" value="InterPro"/>
</dbReference>
<evidence type="ECO:0000256" key="4">
    <source>
        <dbReference type="HAMAP-Rule" id="MF_00712"/>
    </source>
</evidence>
<keyword evidence="2 4" id="KW-0560">Oxidoreductase</keyword>
<dbReference type="GO" id="GO:0019464">
    <property type="term" value="P:glycine decarboxylation via glycine cleavage system"/>
    <property type="evidence" value="ECO:0007669"/>
    <property type="project" value="UniProtKB-UniRule"/>
</dbReference>
<dbReference type="InterPro" id="IPR015421">
    <property type="entry name" value="PyrdxlP-dep_Trfase_major"/>
</dbReference>
<dbReference type="InterPro" id="IPR015422">
    <property type="entry name" value="PyrdxlP-dep_Trfase_small"/>
</dbReference>
<sequence length="458" mass="49788">MAFIPHTKTDISQMLATIGAKSVEDLFDEIPAELKVAGLDLPEALSEMAILRLMRERARLDKSQLNFVGAGAYEHHIPAAVWDIVSRGEFYSAYTPYQAEASQGTLQLLYEYQSMMASLTGMDAANASLYDGASSLAEAVLMSVRLNRRSKSRRILVLGALHPAYRETIHTLVSSQKIELVDVPFNAALGTVQLSDLKPWQAEDITAVIISQPNFLGQLEAVNELTDWAHRQQAIVIAAVNPTALALLHAPGQWGEKGADIACGEGQPLGVPLASGGPYCGFMTCKIAHVRQMPGRIIGRTTDLDGKEGFALTLQAREQHIRRAKATSNICTNQSLLVTATTIYLALLGYKGLKQVATHSCANTRALAERICQIPGVEQVYSRDNSFHEVVIRLPISAKTALSAMSKKGILAGYDLGRDYSTMGHCLLVCATEMKTAHDLEQYYDALLEVLKAEGVSC</sequence>
<dbReference type="InterPro" id="IPR023010">
    <property type="entry name" value="GcvPA"/>
</dbReference>
<accession>A0A1L6TDQ5</accession>
<protein>
    <recommendedName>
        <fullName evidence="4">Probable glycine dehydrogenase (decarboxylating) subunit 1</fullName>
        <ecNumber evidence="4">1.4.4.2</ecNumber>
    </recommendedName>
    <alternativeName>
        <fullName evidence="4">Glycine cleavage system P-protein subunit 1</fullName>
    </alternativeName>
    <alternativeName>
        <fullName evidence="4">Glycine decarboxylase subunit 1</fullName>
    </alternativeName>
    <alternativeName>
        <fullName evidence="4">Glycine dehydrogenase (aminomethyl-transferring) subunit 1</fullName>
    </alternativeName>
</protein>
<organism evidence="5 6">
    <name type="scientific">Piscirickettsia salmonis</name>
    <dbReference type="NCBI Taxonomy" id="1238"/>
    <lineage>
        <taxon>Bacteria</taxon>
        <taxon>Pseudomonadati</taxon>
        <taxon>Pseudomonadota</taxon>
        <taxon>Gammaproteobacteria</taxon>
        <taxon>Thiotrichales</taxon>
        <taxon>Piscirickettsiaceae</taxon>
        <taxon>Piscirickettsia</taxon>
    </lineage>
</organism>
<gene>
    <name evidence="4" type="primary">gcvPA</name>
    <name evidence="5" type="ORF">KU39_2357</name>
</gene>
<evidence type="ECO:0000313" key="6">
    <source>
        <dbReference type="Proteomes" id="UP000029558"/>
    </source>
</evidence>
<reference evidence="5 6" key="1">
    <citation type="journal article" date="2014" name="Genome Announc.">
        <title>Comparative Genome Analysis of Two Isolates of the Fish Pathogen Piscirickettsia salmonis from Different Hosts Reveals Major Differences in Virulence-Associated Secretion Systems.</title>
        <authorList>
            <person name="Bohle H."/>
            <person name="Henriquez P."/>
            <person name="Grothusen H."/>
            <person name="Navas E."/>
            <person name="Sandoval A."/>
            <person name="Bustamante F."/>
            <person name="Bustos P."/>
            <person name="Mancilla M."/>
        </authorList>
    </citation>
    <scope>NUCLEOTIDE SEQUENCE [LARGE SCALE GENOMIC DNA]</scope>
    <source>
        <strain evidence="6">B1-32597</strain>
    </source>
</reference>
<dbReference type="InterPro" id="IPR020581">
    <property type="entry name" value="GDC_P"/>
</dbReference>
<evidence type="ECO:0000313" key="5">
    <source>
        <dbReference type="EMBL" id="ALB23535.1"/>
    </source>
</evidence>